<feature type="compositionally biased region" description="Basic and acidic residues" evidence="1">
    <location>
        <begin position="383"/>
        <end position="397"/>
    </location>
</feature>
<proteinExistence type="predicted"/>
<keyword evidence="2" id="KW-1133">Transmembrane helix</keyword>
<sequence>MSSFQAEFQLLLNAVNYSTIVAEVSLSGFVLLIYDFILSFPEELKFVWRSRWSLGKVLFLLNRYLVPLDLAVELVSFMSTTPSDNFCKKWFITDTVLVWFELAVIQALLVMRTAALWNGNKYVMALLATTYLGTMAAILWVVIRVTRDVTIIAERPVPQLLGCLFAAEKDVTSGIWLAPLTVETVIFLLTSLKAFQHWQNKLLSRTHLVTILYRDGFLYFVVMFAMNILNTLIFYLLPLQLSEVTFILYRALMSVMASRLLLNVRAALLEPQTATASGGLVVSISQTVHTHTAQPAQYVRMGSLNGTRSKRPDSIQTQSFSSDIKHSPDSPPFAKRNSPPVPPIVHRSAAHALSQLSPPDPDEHFVRSYDLESASDSRPGSEIWRRMDDESIHARDD</sequence>
<reference evidence="4 5" key="1">
    <citation type="journal article" date="2016" name="Mol. Biol. Evol.">
        <title>Comparative Genomics of Early-Diverging Mushroom-Forming Fungi Provides Insights into the Origins of Lignocellulose Decay Capabilities.</title>
        <authorList>
            <person name="Nagy L.G."/>
            <person name="Riley R."/>
            <person name="Tritt A."/>
            <person name="Adam C."/>
            <person name="Daum C."/>
            <person name="Floudas D."/>
            <person name="Sun H."/>
            <person name="Yadav J.S."/>
            <person name="Pangilinan J."/>
            <person name="Larsson K.H."/>
            <person name="Matsuura K."/>
            <person name="Barry K."/>
            <person name="Labutti K."/>
            <person name="Kuo R."/>
            <person name="Ohm R.A."/>
            <person name="Bhattacharya S.S."/>
            <person name="Shirouzu T."/>
            <person name="Yoshinaga Y."/>
            <person name="Martin F.M."/>
            <person name="Grigoriev I.V."/>
            <person name="Hibbett D.S."/>
        </authorList>
    </citation>
    <scope>NUCLEOTIDE SEQUENCE [LARGE SCALE GENOMIC DNA]</scope>
    <source>
        <strain evidence="4 5">HHB9708</strain>
    </source>
</reference>
<evidence type="ECO:0000256" key="2">
    <source>
        <dbReference type="SAM" id="Phobius"/>
    </source>
</evidence>
<evidence type="ECO:0000259" key="3">
    <source>
        <dbReference type="Pfam" id="PF20151"/>
    </source>
</evidence>
<feature type="transmembrane region" description="Helical" evidence="2">
    <location>
        <begin position="90"/>
        <end position="110"/>
    </location>
</feature>
<feature type="domain" description="DUF6533" evidence="3">
    <location>
        <begin position="25"/>
        <end position="68"/>
    </location>
</feature>
<feature type="transmembrane region" description="Helical" evidence="2">
    <location>
        <begin position="174"/>
        <end position="195"/>
    </location>
</feature>
<accession>A0A164Y1I9</accession>
<feature type="transmembrane region" description="Helical" evidence="2">
    <location>
        <begin position="20"/>
        <end position="37"/>
    </location>
</feature>
<keyword evidence="2" id="KW-0812">Transmembrane</keyword>
<evidence type="ECO:0000256" key="1">
    <source>
        <dbReference type="SAM" id="MobiDB-lite"/>
    </source>
</evidence>
<feature type="compositionally biased region" description="Basic and acidic residues" evidence="1">
    <location>
        <begin position="361"/>
        <end position="370"/>
    </location>
</feature>
<keyword evidence="2" id="KW-0472">Membrane</keyword>
<dbReference type="EMBL" id="KV419399">
    <property type="protein sequence ID" value="KZS96492.1"/>
    <property type="molecule type" value="Genomic_DNA"/>
</dbReference>
<dbReference type="InterPro" id="IPR045340">
    <property type="entry name" value="DUF6533"/>
</dbReference>
<dbReference type="AlphaFoldDB" id="A0A164Y1I9"/>
<keyword evidence="5" id="KW-1185">Reference proteome</keyword>
<gene>
    <name evidence="4" type="ORF">SISNIDRAFT_463965</name>
</gene>
<protein>
    <recommendedName>
        <fullName evidence="3">DUF6533 domain-containing protein</fullName>
    </recommendedName>
</protein>
<feature type="transmembrane region" description="Helical" evidence="2">
    <location>
        <begin position="216"/>
        <end position="238"/>
    </location>
</feature>
<feature type="transmembrane region" description="Helical" evidence="2">
    <location>
        <begin position="122"/>
        <end position="143"/>
    </location>
</feature>
<organism evidence="4 5">
    <name type="scientific">Sistotremastrum niveocremeum HHB9708</name>
    <dbReference type="NCBI Taxonomy" id="1314777"/>
    <lineage>
        <taxon>Eukaryota</taxon>
        <taxon>Fungi</taxon>
        <taxon>Dikarya</taxon>
        <taxon>Basidiomycota</taxon>
        <taxon>Agaricomycotina</taxon>
        <taxon>Agaricomycetes</taxon>
        <taxon>Sistotremastrales</taxon>
        <taxon>Sistotremastraceae</taxon>
        <taxon>Sertulicium</taxon>
        <taxon>Sertulicium niveocremeum</taxon>
    </lineage>
</organism>
<evidence type="ECO:0000313" key="4">
    <source>
        <dbReference type="EMBL" id="KZS96492.1"/>
    </source>
</evidence>
<dbReference type="Pfam" id="PF20151">
    <property type="entry name" value="DUF6533"/>
    <property type="match status" value="1"/>
</dbReference>
<name>A0A164Y1I9_9AGAM</name>
<dbReference type="Proteomes" id="UP000076722">
    <property type="component" value="Unassembled WGS sequence"/>
</dbReference>
<dbReference type="OrthoDB" id="3350812at2759"/>
<feature type="region of interest" description="Disordered" evidence="1">
    <location>
        <begin position="296"/>
        <end position="397"/>
    </location>
</feature>
<evidence type="ECO:0000313" key="5">
    <source>
        <dbReference type="Proteomes" id="UP000076722"/>
    </source>
</evidence>